<proteinExistence type="predicted"/>
<reference evidence="10" key="1">
    <citation type="submission" date="2025-08" db="UniProtKB">
        <authorList>
            <consortium name="Ensembl"/>
        </authorList>
    </citation>
    <scope>IDENTIFICATION</scope>
</reference>
<dbReference type="AlphaFoldDB" id="A0A3P9CAP2"/>
<evidence type="ECO:0000256" key="7">
    <source>
        <dbReference type="ARBA" id="ARBA00023157"/>
    </source>
</evidence>
<organism evidence="10 11">
    <name type="scientific">Maylandia zebra</name>
    <name type="common">zebra mbuna</name>
    <dbReference type="NCBI Taxonomy" id="106582"/>
    <lineage>
        <taxon>Eukaryota</taxon>
        <taxon>Metazoa</taxon>
        <taxon>Chordata</taxon>
        <taxon>Craniata</taxon>
        <taxon>Vertebrata</taxon>
        <taxon>Euteleostomi</taxon>
        <taxon>Actinopterygii</taxon>
        <taxon>Neopterygii</taxon>
        <taxon>Teleostei</taxon>
        <taxon>Neoteleostei</taxon>
        <taxon>Acanthomorphata</taxon>
        <taxon>Ovalentaria</taxon>
        <taxon>Cichlomorphae</taxon>
        <taxon>Cichliformes</taxon>
        <taxon>Cichlidae</taxon>
        <taxon>African cichlids</taxon>
        <taxon>Pseudocrenilabrinae</taxon>
        <taxon>Haplochromini</taxon>
        <taxon>Maylandia</taxon>
        <taxon>Maylandia zebra complex</taxon>
    </lineage>
</organism>
<evidence type="ECO:0000256" key="3">
    <source>
        <dbReference type="ARBA" id="ARBA00022536"/>
    </source>
</evidence>
<evidence type="ECO:0008006" key="12">
    <source>
        <dbReference type="Google" id="ProtNLM"/>
    </source>
</evidence>
<reference evidence="10" key="2">
    <citation type="submission" date="2025-09" db="UniProtKB">
        <authorList>
            <consortium name="Ensembl"/>
        </authorList>
    </citation>
    <scope>IDENTIFICATION</scope>
</reference>
<accession>A0A3P9CAP2</accession>
<keyword evidence="7" id="KW-1015">Disulfide bond</keyword>
<keyword evidence="11" id="KW-1185">Reference proteome</keyword>
<dbReference type="PANTHER" id="PTHR24037">
    <property type="entry name" value="HEART DEVELOPMENT PROTEIN WITH EGF-LIKE DOMAINS 1"/>
    <property type="match status" value="1"/>
</dbReference>
<evidence type="ECO:0000256" key="9">
    <source>
        <dbReference type="SAM" id="MobiDB-lite"/>
    </source>
</evidence>
<keyword evidence="5" id="KW-0677">Repeat</keyword>
<keyword evidence="2" id="KW-1003">Cell membrane</keyword>
<dbReference type="GO" id="GO:0005886">
    <property type="term" value="C:plasma membrane"/>
    <property type="evidence" value="ECO:0007669"/>
    <property type="project" value="UniProtKB-SubCell"/>
</dbReference>
<keyword evidence="8" id="KW-0325">Glycoprotein</keyword>
<feature type="region of interest" description="Disordered" evidence="9">
    <location>
        <begin position="1"/>
        <end position="95"/>
    </location>
</feature>
<dbReference type="PANTHER" id="PTHR24037:SF10">
    <property type="entry name" value="MUCIN-13"/>
    <property type="match status" value="1"/>
</dbReference>
<evidence type="ECO:0000256" key="8">
    <source>
        <dbReference type="ARBA" id="ARBA00023180"/>
    </source>
</evidence>
<keyword evidence="4" id="KW-0732">Signal</keyword>
<evidence type="ECO:0000313" key="11">
    <source>
        <dbReference type="Proteomes" id="UP000265160"/>
    </source>
</evidence>
<keyword evidence="3" id="KW-0245">EGF-like domain</keyword>
<evidence type="ECO:0000256" key="6">
    <source>
        <dbReference type="ARBA" id="ARBA00023136"/>
    </source>
</evidence>
<sequence length="192" mass="19835">VTDAPATSPDHTAAVTDAPATSPDHTAAVTDAPATSPDHTAAVTDAPATSPDHTAAVTDAPATSPDHTAAVTDAPATSSDPTPAVTDAPATSSDPSTCIKYPCLSNPCGVGSTCEARANHTFVCKCLPGDFYNNITLRSKVFPGKLSLRKPFNEKMKDTTSKEFKETADEIVAAVSNQLVLSINKCVFMDIF</sequence>
<dbReference type="Proteomes" id="UP000265160">
    <property type="component" value="Unplaced"/>
</dbReference>
<evidence type="ECO:0000256" key="5">
    <source>
        <dbReference type="ARBA" id="ARBA00022737"/>
    </source>
</evidence>
<evidence type="ECO:0000313" key="10">
    <source>
        <dbReference type="Ensembl" id="ENSMZEP00005018981.1"/>
    </source>
</evidence>
<dbReference type="Ensembl" id="ENSMZET00005019589.1">
    <property type="protein sequence ID" value="ENSMZEP00005018981.1"/>
    <property type="gene ID" value="ENSMZEG00005014236.1"/>
</dbReference>
<evidence type="ECO:0000256" key="2">
    <source>
        <dbReference type="ARBA" id="ARBA00022475"/>
    </source>
</evidence>
<name>A0A3P9CAP2_9CICH</name>
<evidence type="ECO:0000256" key="1">
    <source>
        <dbReference type="ARBA" id="ARBA00004236"/>
    </source>
</evidence>
<dbReference type="STRING" id="106582.ENSMZEP00005018981"/>
<comment type="subcellular location">
    <subcellularLocation>
        <location evidence="1">Cell membrane</location>
    </subcellularLocation>
</comment>
<evidence type="ECO:0000256" key="4">
    <source>
        <dbReference type="ARBA" id="ARBA00022729"/>
    </source>
</evidence>
<protein>
    <recommendedName>
        <fullName evidence="12">EGF-like domain-containing protein</fullName>
    </recommendedName>
</protein>
<dbReference type="GeneTree" id="ENSGT01030000235331"/>
<keyword evidence="6" id="KW-0472">Membrane</keyword>